<sequence>MTSSLYSDVIVKSMLDLDAYKINMMQAIHSLYPDTLVRYELIVRSDEDISDLLPDISSEINKLEFLKFSEDDIQYLRSSSPHLTNAFLHSLRYFRFSPKQQVEIGIIEQDNKRQLRIGIEGAWKDTILYETIIMSIVSEVRNRLRWPEVNLDNIVNVLDKKINQLKATLKERDITNFRLTEMGTRRRFSVAAQEAVIGYLNSQIPELMVGTSNTHFARQFNMTPIGTIAHEWFMGHQALVNPRDSQKVALEQWLKAFGGQLSIAPTDTLTIDAFLQDFNMHLAKAYDGVRHDSGCPFTWGDKLINHYKQLGINPLSKVFVFSDSLNFEQSLKICEYFKGRANISFGIGTFLTNDLGDWENEKGTQYRPLSMVIKLTECNGRPVAKISDEPSKAMCEDAIYLANLKRQFGIELDIDQFINQLSTMKKTKRVYIAAA</sequence>
<dbReference type="SUPFAM" id="SSF54675">
    <property type="entry name" value="Nicotinate/Quinolinate PRTase N-terminal domain-like"/>
    <property type="match status" value="1"/>
</dbReference>
<comment type="similarity">
    <text evidence="2 7 8">Belongs to the NAPRTase family.</text>
</comment>
<dbReference type="GO" id="GO:0016757">
    <property type="term" value="F:glycosyltransferase activity"/>
    <property type="evidence" value="ECO:0007669"/>
    <property type="project" value="UniProtKB-KW"/>
</dbReference>
<dbReference type="InterPro" id="IPR006406">
    <property type="entry name" value="Nic_PRibTrfase"/>
</dbReference>
<dbReference type="InterPro" id="IPR036068">
    <property type="entry name" value="Nicotinate_pribotase-like_C"/>
</dbReference>
<evidence type="ECO:0000313" key="12">
    <source>
        <dbReference type="Proteomes" id="UP000281112"/>
    </source>
</evidence>
<dbReference type="Pfam" id="PF04095">
    <property type="entry name" value="NAPRTase"/>
    <property type="match status" value="1"/>
</dbReference>
<dbReference type="OrthoDB" id="9771406at2"/>
<dbReference type="Proteomes" id="UP000281112">
    <property type="component" value="Unassembled WGS sequence"/>
</dbReference>
<accession>A0A3N9U9Y2</accession>
<keyword evidence="4 7" id="KW-0597">Phosphoprotein</keyword>
<comment type="PTM">
    <text evidence="7 8">Transiently phosphorylated on a His residue during the reaction cycle. Phosphorylation strongly increases the affinity for substrates and increases the rate of nicotinate D-ribonucleotide production. Dephosphorylation regenerates the low-affinity form of the enzyme, leading to product release.</text>
</comment>
<comment type="function">
    <text evidence="7 8">Catalyzes the synthesis of beta-nicotinate D-ribonucleotide from nicotinate and 5-phospho-D-ribose 1-phosphate at the expense of ATP.</text>
</comment>
<gene>
    <name evidence="7 11" type="primary">pncB</name>
    <name evidence="11" type="ORF">EES38_03520</name>
</gene>
<evidence type="ECO:0000256" key="1">
    <source>
        <dbReference type="ARBA" id="ARBA00004952"/>
    </source>
</evidence>
<dbReference type="InterPro" id="IPR040727">
    <property type="entry name" value="NAPRTase_N"/>
</dbReference>
<evidence type="ECO:0000259" key="9">
    <source>
        <dbReference type="Pfam" id="PF04095"/>
    </source>
</evidence>
<keyword evidence="11" id="KW-0808">Transferase</keyword>
<evidence type="ECO:0000256" key="2">
    <source>
        <dbReference type="ARBA" id="ARBA00010897"/>
    </source>
</evidence>
<evidence type="ECO:0000259" key="10">
    <source>
        <dbReference type="Pfam" id="PF17767"/>
    </source>
</evidence>
<reference evidence="11 12" key="1">
    <citation type="submission" date="2018-11" db="EMBL/GenBank/DDBJ databases">
        <title>Vibrio LJC006 sp. nov., isolated from seawater during the bloom of the enteromorpha.</title>
        <authorList>
            <person name="Liang J."/>
        </authorList>
    </citation>
    <scope>NUCLEOTIDE SEQUENCE [LARGE SCALE GENOMIC DNA]</scope>
    <source>
        <strain evidence="11 12">LJC006</strain>
    </source>
</reference>
<evidence type="ECO:0000313" key="11">
    <source>
        <dbReference type="EMBL" id="RQW65116.1"/>
    </source>
</evidence>
<keyword evidence="6 7" id="KW-0662">Pyridine nucleotide biosynthesis</keyword>
<evidence type="ECO:0000256" key="4">
    <source>
        <dbReference type="ARBA" id="ARBA00022553"/>
    </source>
</evidence>
<feature type="domain" description="Nicotinate phosphoribosyltransferase N-terminal" evidence="10">
    <location>
        <begin position="15"/>
        <end position="138"/>
    </location>
</feature>
<evidence type="ECO:0000256" key="3">
    <source>
        <dbReference type="ARBA" id="ARBA00013236"/>
    </source>
</evidence>
<dbReference type="EC" id="6.3.4.21" evidence="3 7"/>
<comment type="catalytic activity">
    <reaction evidence="7 8">
        <text>5-phospho-alpha-D-ribose 1-diphosphate + nicotinate + ATP + H2O = nicotinate beta-D-ribonucleotide + ADP + phosphate + diphosphate</text>
        <dbReference type="Rhea" id="RHEA:36163"/>
        <dbReference type="ChEBI" id="CHEBI:15377"/>
        <dbReference type="ChEBI" id="CHEBI:30616"/>
        <dbReference type="ChEBI" id="CHEBI:32544"/>
        <dbReference type="ChEBI" id="CHEBI:33019"/>
        <dbReference type="ChEBI" id="CHEBI:43474"/>
        <dbReference type="ChEBI" id="CHEBI:57502"/>
        <dbReference type="ChEBI" id="CHEBI:58017"/>
        <dbReference type="ChEBI" id="CHEBI:456216"/>
        <dbReference type="EC" id="6.3.4.21"/>
    </reaction>
</comment>
<dbReference type="InterPro" id="IPR007229">
    <property type="entry name" value="Nic_PRibTrfase-Fam"/>
</dbReference>
<keyword evidence="12" id="KW-1185">Reference proteome</keyword>
<comment type="pathway">
    <text evidence="1 7 8">Cofactor biosynthesis; NAD(+) biosynthesis; nicotinate D-ribonucleotide from nicotinate: step 1/1.</text>
</comment>
<dbReference type="UniPathway" id="UPA00253">
    <property type="reaction ID" value="UER00457"/>
</dbReference>
<dbReference type="Pfam" id="PF17767">
    <property type="entry name" value="NAPRTase_N"/>
    <property type="match status" value="1"/>
</dbReference>
<feature type="modified residue" description="Phosphohistidine; by autocatalysis" evidence="7">
    <location>
        <position position="230"/>
    </location>
</feature>
<dbReference type="GO" id="GO:0005829">
    <property type="term" value="C:cytosol"/>
    <property type="evidence" value="ECO:0007669"/>
    <property type="project" value="TreeGrafter"/>
</dbReference>
<dbReference type="PIRSF" id="PIRSF000484">
    <property type="entry name" value="NAPRT"/>
    <property type="match status" value="1"/>
</dbReference>
<dbReference type="PANTHER" id="PTHR11098:SF1">
    <property type="entry name" value="NICOTINATE PHOSPHORIBOSYLTRANSFERASE"/>
    <property type="match status" value="1"/>
</dbReference>
<name>A0A3N9U9Y2_9VIBR</name>
<dbReference type="PANTHER" id="PTHR11098">
    <property type="entry name" value="NICOTINATE PHOSPHORIBOSYLTRANSFERASE"/>
    <property type="match status" value="1"/>
</dbReference>
<organism evidence="11 12">
    <name type="scientific">Vibrio viridaestus</name>
    <dbReference type="NCBI Taxonomy" id="2487322"/>
    <lineage>
        <taxon>Bacteria</taxon>
        <taxon>Pseudomonadati</taxon>
        <taxon>Pseudomonadota</taxon>
        <taxon>Gammaproteobacteria</taxon>
        <taxon>Vibrionales</taxon>
        <taxon>Vibrionaceae</taxon>
        <taxon>Vibrio</taxon>
    </lineage>
</organism>
<evidence type="ECO:0000256" key="8">
    <source>
        <dbReference type="RuleBase" id="RU003838"/>
    </source>
</evidence>
<dbReference type="CDD" id="cd01401">
    <property type="entry name" value="PncB_like"/>
    <property type="match status" value="1"/>
</dbReference>
<feature type="domain" description="Nicotinate/nicotinamide phosphoribosyltransferase" evidence="9">
    <location>
        <begin position="177"/>
        <end position="410"/>
    </location>
</feature>
<dbReference type="AlphaFoldDB" id="A0A3N9U9Y2"/>
<dbReference type="GO" id="GO:0004516">
    <property type="term" value="F:nicotinate phosphoribosyltransferase activity"/>
    <property type="evidence" value="ECO:0007669"/>
    <property type="project" value="UniProtKB-UniRule"/>
</dbReference>
<dbReference type="RefSeq" id="WP_124935770.1">
    <property type="nucleotide sequence ID" value="NZ_RJVQ01000001.1"/>
</dbReference>
<evidence type="ECO:0000256" key="5">
    <source>
        <dbReference type="ARBA" id="ARBA00022598"/>
    </source>
</evidence>
<evidence type="ECO:0000256" key="7">
    <source>
        <dbReference type="HAMAP-Rule" id="MF_00570"/>
    </source>
</evidence>
<keyword evidence="11" id="KW-0328">Glycosyltransferase</keyword>
<dbReference type="HAMAP" id="MF_00570">
    <property type="entry name" value="NAPRTase"/>
    <property type="match status" value="1"/>
</dbReference>
<evidence type="ECO:0000256" key="6">
    <source>
        <dbReference type="ARBA" id="ARBA00022642"/>
    </source>
</evidence>
<dbReference type="NCBIfam" id="TIGR01514">
    <property type="entry name" value="NAPRTase"/>
    <property type="match status" value="1"/>
</dbReference>
<dbReference type="Gene3D" id="3.20.140.10">
    <property type="entry name" value="nicotinate phosphoribosyltransferase"/>
    <property type="match status" value="1"/>
</dbReference>
<proteinExistence type="inferred from homology"/>
<keyword evidence="5 7" id="KW-0436">Ligase</keyword>
<comment type="caution">
    <text evidence="11">The sequence shown here is derived from an EMBL/GenBank/DDBJ whole genome shotgun (WGS) entry which is preliminary data.</text>
</comment>
<dbReference type="InterPro" id="IPR041525">
    <property type="entry name" value="N/Namide_PRibTrfase"/>
</dbReference>
<dbReference type="GO" id="GO:0034355">
    <property type="term" value="P:NAD+ biosynthetic process via the salvage pathway"/>
    <property type="evidence" value="ECO:0007669"/>
    <property type="project" value="TreeGrafter"/>
</dbReference>
<protein>
    <recommendedName>
        <fullName evidence="3 7">Nicotinate phosphoribosyltransferase</fullName>
        <shortName evidence="7">NAPRTase</shortName>
        <ecNumber evidence="3 7">6.3.4.21</ecNumber>
    </recommendedName>
</protein>
<dbReference type="NCBIfam" id="NF003704">
    <property type="entry name" value="PRK05321.1"/>
    <property type="match status" value="1"/>
</dbReference>
<dbReference type="SUPFAM" id="SSF51690">
    <property type="entry name" value="Nicotinate/Quinolinate PRTase C-terminal domain-like"/>
    <property type="match status" value="1"/>
</dbReference>
<dbReference type="EMBL" id="RJVQ01000001">
    <property type="protein sequence ID" value="RQW65116.1"/>
    <property type="molecule type" value="Genomic_DNA"/>
</dbReference>